<organism evidence="2 3">
    <name type="scientific">Helianthus annuus</name>
    <name type="common">Common sunflower</name>
    <dbReference type="NCBI Taxonomy" id="4232"/>
    <lineage>
        <taxon>Eukaryota</taxon>
        <taxon>Viridiplantae</taxon>
        <taxon>Streptophyta</taxon>
        <taxon>Embryophyta</taxon>
        <taxon>Tracheophyta</taxon>
        <taxon>Spermatophyta</taxon>
        <taxon>Magnoliopsida</taxon>
        <taxon>eudicotyledons</taxon>
        <taxon>Gunneridae</taxon>
        <taxon>Pentapetalae</taxon>
        <taxon>asterids</taxon>
        <taxon>campanulids</taxon>
        <taxon>Asterales</taxon>
        <taxon>Asteraceae</taxon>
        <taxon>Asteroideae</taxon>
        <taxon>Heliantheae alliance</taxon>
        <taxon>Heliantheae</taxon>
        <taxon>Helianthus</taxon>
    </lineage>
</organism>
<reference evidence="2" key="2">
    <citation type="submission" date="2020-06" db="EMBL/GenBank/DDBJ databases">
        <title>Helianthus annuus Genome sequencing and assembly Release 2.</title>
        <authorList>
            <person name="Gouzy J."/>
            <person name="Langlade N."/>
            <person name="Munos S."/>
        </authorList>
    </citation>
    <scope>NUCLEOTIDE SEQUENCE</scope>
    <source>
        <tissue evidence="2">Leaves</tissue>
    </source>
</reference>
<feature type="chain" id="PRO_5039947256" evidence="1">
    <location>
        <begin position="21"/>
        <end position="45"/>
    </location>
</feature>
<dbReference type="EMBL" id="MNCJ02000320">
    <property type="protein sequence ID" value="KAF5807191.1"/>
    <property type="molecule type" value="Genomic_DNA"/>
</dbReference>
<proteinExistence type="predicted"/>
<name>A0A9K3J1J5_HELAN</name>
<keyword evidence="3" id="KW-1185">Reference proteome</keyword>
<sequence length="45" mass="5411">MFRITITFVLLDSQYLLVCCFKNSHTQPMLIDEVMLQDETRFRVD</sequence>
<dbReference type="AlphaFoldDB" id="A0A9K3J1J5"/>
<accession>A0A9K3J1J5</accession>
<gene>
    <name evidence="2" type="ORF">HanXRQr2_Chr05g0230821</name>
</gene>
<feature type="signal peptide" evidence="1">
    <location>
        <begin position="1"/>
        <end position="20"/>
    </location>
</feature>
<keyword evidence="1" id="KW-0732">Signal</keyword>
<protein>
    <submittedName>
        <fullName evidence="2">Uncharacterized protein</fullName>
    </submittedName>
</protein>
<comment type="caution">
    <text evidence="2">The sequence shown here is derived from an EMBL/GenBank/DDBJ whole genome shotgun (WGS) entry which is preliminary data.</text>
</comment>
<evidence type="ECO:0000313" key="3">
    <source>
        <dbReference type="Proteomes" id="UP000215914"/>
    </source>
</evidence>
<evidence type="ECO:0000313" key="2">
    <source>
        <dbReference type="EMBL" id="KAF5807191.1"/>
    </source>
</evidence>
<dbReference type="Proteomes" id="UP000215914">
    <property type="component" value="Unassembled WGS sequence"/>
</dbReference>
<evidence type="ECO:0000256" key="1">
    <source>
        <dbReference type="SAM" id="SignalP"/>
    </source>
</evidence>
<dbReference type="Gramene" id="mRNA:HanXRQr2_Chr05g0230821">
    <property type="protein sequence ID" value="mRNA:HanXRQr2_Chr05g0230821"/>
    <property type="gene ID" value="HanXRQr2_Chr05g0230821"/>
</dbReference>
<reference evidence="2" key="1">
    <citation type="journal article" date="2017" name="Nature">
        <title>The sunflower genome provides insights into oil metabolism, flowering and Asterid evolution.</title>
        <authorList>
            <person name="Badouin H."/>
            <person name="Gouzy J."/>
            <person name="Grassa C.J."/>
            <person name="Murat F."/>
            <person name="Staton S.E."/>
            <person name="Cottret L."/>
            <person name="Lelandais-Briere C."/>
            <person name="Owens G.L."/>
            <person name="Carrere S."/>
            <person name="Mayjonade B."/>
            <person name="Legrand L."/>
            <person name="Gill N."/>
            <person name="Kane N.C."/>
            <person name="Bowers J.E."/>
            <person name="Hubner S."/>
            <person name="Bellec A."/>
            <person name="Berard A."/>
            <person name="Berges H."/>
            <person name="Blanchet N."/>
            <person name="Boniface M.C."/>
            <person name="Brunel D."/>
            <person name="Catrice O."/>
            <person name="Chaidir N."/>
            <person name="Claudel C."/>
            <person name="Donnadieu C."/>
            <person name="Faraut T."/>
            <person name="Fievet G."/>
            <person name="Helmstetter N."/>
            <person name="King M."/>
            <person name="Knapp S.J."/>
            <person name="Lai Z."/>
            <person name="Le Paslier M.C."/>
            <person name="Lippi Y."/>
            <person name="Lorenzon L."/>
            <person name="Mandel J.R."/>
            <person name="Marage G."/>
            <person name="Marchand G."/>
            <person name="Marquand E."/>
            <person name="Bret-Mestries E."/>
            <person name="Morien E."/>
            <person name="Nambeesan S."/>
            <person name="Nguyen T."/>
            <person name="Pegot-Espagnet P."/>
            <person name="Pouilly N."/>
            <person name="Raftis F."/>
            <person name="Sallet E."/>
            <person name="Schiex T."/>
            <person name="Thomas J."/>
            <person name="Vandecasteele C."/>
            <person name="Vares D."/>
            <person name="Vear F."/>
            <person name="Vautrin S."/>
            <person name="Crespi M."/>
            <person name="Mangin B."/>
            <person name="Burke J.M."/>
            <person name="Salse J."/>
            <person name="Munos S."/>
            <person name="Vincourt P."/>
            <person name="Rieseberg L.H."/>
            <person name="Langlade N.B."/>
        </authorList>
    </citation>
    <scope>NUCLEOTIDE SEQUENCE</scope>
    <source>
        <tissue evidence="2">Leaves</tissue>
    </source>
</reference>